<protein>
    <recommendedName>
        <fullName evidence="8">Globin domain-containing protein</fullName>
    </recommendedName>
</protein>
<dbReference type="GO" id="GO:0046872">
    <property type="term" value="F:metal ion binding"/>
    <property type="evidence" value="ECO:0007669"/>
    <property type="project" value="UniProtKB-KW"/>
</dbReference>
<keyword evidence="6" id="KW-0408">Iron</keyword>
<evidence type="ECO:0000313" key="9">
    <source>
        <dbReference type="Ensembl" id="ENSLLEP00000022582.1"/>
    </source>
</evidence>
<keyword evidence="5" id="KW-0479">Metal-binding</keyword>
<dbReference type="GO" id="GO:0031720">
    <property type="term" value="F:haptoglobin binding"/>
    <property type="evidence" value="ECO:0007669"/>
    <property type="project" value="TreeGrafter"/>
</dbReference>
<dbReference type="InterPro" id="IPR050056">
    <property type="entry name" value="Hemoglobin_oxygen_transport"/>
</dbReference>
<sequence length="147" mass="16643">MVHWTAEEKASITYVWEKVDLEHDGHHVLCRLFTTYPWTQRYFGSFGNVSNETTIYGNSKVKAHGKKVLEALDKAAHNLDDIKTILHDLSHTHANELHIDPENFKRLCEVLVIVLAIKLGSAFTPSRHAAVEKFVAVVVHALGHGYF</sequence>
<dbReference type="Proteomes" id="UP000694569">
    <property type="component" value="Unplaced"/>
</dbReference>
<organism evidence="9 10">
    <name type="scientific">Leptobrachium leishanense</name>
    <name type="common">Leishan spiny toad</name>
    <dbReference type="NCBI Taxonomy" id="445787"/>
    <lineage>
        <taxon>Eukaryota</taxon>
        <taxon>Metazoa</taxon>
        <taxon>Chordata</taxon>
        <taxon>Craniata</taxon>
        <taxon>Vertebrata</taxon>
        <taxon>Euteleostomi</taxon>
        <taxon>Amphibia</taxon>
        <taxon>Batrachia</taxon>
        <taxon>Anura</taxon>
        <taxon>Pelobatoidea</taxon>
        <taxon>Megophryidae</taxon>
        <taxon>Leptobrachium</taxon>
    </lineage>
</organism>
<keyword evidence="3 7" id="KW-0349">Heme</keyword>
<dbReference type="PANTHER" id="PTHR11442:SF98">
    <property type="entry name" value="HEMOGLOBIN SUBUNIT BETA-2"/>
    <property type="match status" value="1"/>
</dbReference>
<keyword evidence="4 7" id="KW-0561">Oxygen transport</keyword>
<evidence type="ECO:0000256" key="7">
    <source>
        <dbReference type="RuleBase" id="RU000356"/>
    </source>
</evidence>
<evidence type="ECO:0000256" key="6">
    <source>
        <dbReference type="ARBA" id="ARBA00023004"/>
    </source>
</evidence>
<dbReference type="PRINTS" id="PR00814">
    <property type="entry name" value="BETAHAEM"/>
</dbReference>
<dbReference type="InterPro" id="IPR012292">
    <property type="entry name" value="Globin/Proto"/>
</dbReference>
<evidence type="ECO:0000256" key="1">
    <source>
        <dbReference type="ARBA" id="ARBA00008705"/>
    </source>
</evidence>
<dbReference type="OrthoDB" id="9886081at2759"/>
<dbReference type="AlphaFoldDB" id="A0A8C5PGT0"/>
<dbReference type="GO" id="GO:0072562">
    <property type="term" value="C:blood microparticle"/>
    <property type="evidence" value="ECO:0007669"/>
    <property type="project" value="TreeGrafter"/>
</dbReference>
<evidence type="ECO:0000256" key="3">
    <source>
        <dbReference type="ARBA" id="ARBA00022617"/>
    </source>
</evidence>
<dbReference type="Gene3D" id="1.10.490.10">
    <property type="entry name" value="Globins"/>
    <property type="match status" value="1"/>
</dbReference>
<keyword evidence="2 7" id="KW-0813">Transport</keyword>
<dbReference type="SUPFAM" id="SSF46458">
    <property type="entry name" value="Globin-like"/>
    <property type="match status" value="1"/>
</dbReference>
<dbReference type="Ensembl" id="ENSLLET00000023452.1">
    <property type="protein sequence ID" value="ENSLLEP00000022582.1"/>
    <property type="gene ID" value="ENSLLEG00000014339.1"/>
</dbReference>
<dbReference type="GeneTree" id="ENSGT00940000157809"/>
<evidence type="ECO:0000256" key="4">
    <source>
        <dbReference type="ARBA" id="ARBA00022621"/>
    </source>
</evidence>
<evidence type="ECO:0000256" key="2">
    <source>
        <dbReference type="ARBA" id="ARBA00022448"/>
    </source>
</evidence>
<reference evidence="9" key="1">
    <citation type="submission" date="2025-08" db="UniProtKB">
        <authorList>
            <consortium name="Ensembl"/>
        </authorList>
    </citation>
    <scope>IDENTIFICATION</scope>
</reference>
<dbReference type="GO" id="GO:0005833">
    <property type="term" value="C:hemoglobin complex"/>
    <property type="evidence" value="ECO:0007669"/>
    <property type="project" value="InterPro"/>
</dbReference>
<accession>A0A8C5PGT0</accession>
<dbReference type="GO" id="GO:0019825">
    <property type="term" value="F:oxygen binding"/>
    <property type="evidence" value="ECO:0007669"/>
    <property type="project" value="InterPro"/>
</dbReference>
<dbReference type="PROSITE" id="PS01033">
    <property type="entry name" value="GLOBIN"/>
    <property type="match status" value="1"/>
</dbReference>
<dbReference type="GO" id="GO:0031838">
    <property type="term" value="C:haptoglobin-hemoglobin complex"/>
    <property type="evidence" value="ECO:0007669"/>
    <property type="project" value="TreeGrafter"/>
</dbReference>
<evidence type="ECO:0000256" key="5">
    <source>
        <dbReference type="ARBA" id="ARBA00022723"/>
    </source>
</evidence>
<evidence type="ECO:0000313" key="10">
    <source>
        <dbReference type="Proteomes" id="UP000694569"/>
    </source>
</evidence>
<dbReference type="CDD" id="cd08925">
    <property type="entry name" value="Hb-beta-like"/>
    <property type="match status" value="1"/>
</dbReference>
<proteinExistence type="inferred from homology"/>
<dbReference type="GO" id="GO:0042744">
    <property type="term" value="P:hydrogen peroxide catabolic process"/>
    <property type="evidence" value="ECO:0007669"/>
    <property type="project" value="TreeGrafter"/>
</dbReference>
<dbReference type="GO" id="GO:0020037">
    <property type="term" value="F:heme binding"/>
    <property type="evidence" value="ECO:0007669"/>
    <property type="project" value="InterPro"/>
</dbReference>
<dbReference type="GO" id="GO:0004601">
    <property type="term" value="F:peroxidase activity"/>
    <property type="evidence" value="ECO:0007669"/>
    <property type="project" value="TreeGrafter"/>
</dbReference>
<dbReference type="GO" id="GO:0005344">
    <property type="term" value="F:oxygen carrier activity"/>
    <property type="evidence" value="ECO:0007669"/>
    <property type="project" value="UniProtKB-KW"/>
</dbReference>
<keyword evidence="10" id="KW-1185">Reference proteome</keyword>
<name>A0A8C5PGT0_9ANUR</name>
<dbReference type="PANTHER" id="PTHR11442">
    <property type="entry name" value="HEMOGLOBIN FAMILY MEMBER"/>
    <property type="match status" value="1"/>
</dbReference>
<dbReference type="InterPro" id="IPR009050">
    <property type="entry name" value="Globin-like_sf"/>
</dbReference>
<dbReference type="InterPro" id="IPR000971">
    <property type="entry name" value="Globin"/>
</dbReference>
<evidence type="ECO:0000259" key="8">
    <source>
        <dbReference type="PROSITE" id="PS01033"/>
    </source>
</evidence>
<comment type="similarity">
    <text evidence="1 7">Belongs to the globin family.</text>
</comment>
<dbReference type="Pfam" id="PF00042">
    <property type="entry name" value="Globin"/>
    <property type="match status" value="1"/>
</dbReference>
<feature type="domain" description="Globin" evidence="8">
    <location>
        <begin position="3"/>
        <end position="147"/>
    </location>
</feature>
<dbReference type="GO" id="GO:0043177">
    <property type="term" value="F:organic acid binding"/>
    <property type="evidence" value="ECO:0007669"/>
    <property type="project" value="TreeGrafter"/>
</dbReference>
<reference evidence="9" key="2">
    <citation type="submission" date="2025-09" db="UniProtKB">
        <authorList>
            <consortium name="Ensembl"/>
        </authorList>
    </citation>
    <scope>IDENTIFICATION</scope>
</reference>
<dbReference type="InterPro" id="IPR002337">
    <property type="entry name" value="Hemoglobin_b"/>
</dbReference>